<feature type="domain" description="SLH" evidence="3">
    <location>
        <begin position="32"/>
        <end position="98"/>
    </location>
</feature>
<evidence type="ECO:0000259" key="3">
    <source>
        <dbReference type="PROSITE" id="PS51272"/>
    </source>
</evidence>
<keyword evidence="1" id="KW-0677">Repeat</keyword>
<accession>A0A5D8QHY5</accession>
<reference evidence="4 5" key="1">
    <citation type="submission" date="2019-08" db="EMBL/GenBank/DDBJ databases">
        <title>Calorimonas adulescens gen. nov., sp. nov., an anaerobic thermophilic bacterium from Sakhalin hot spring.</title>
        <authorList>
            <person name="Khomyakova M.A."/>
            <person name="Merkel A.Y."/>
            <person name="Novikov A."/>
            <person name="Bonch-Osmolovskaya E.A."/>
            <person name="Slobodkin A.I."/>
        </authorList>
    </citation>
    <scope>NUCLEOTIDE SEQUENCE [LARGE SCALE GENOMIC DNA]</scope>
    <source>
        <strain evidence="4 5">A05MB</strain>
    </source>
</reference>
<dbReference type="AlphaFoldDB" id="A0A5D8QHY5"/>
<sequence length="623" mass="67914">MMKQNIKKVGVFIAVFLMIFSTAYAAPIGVTKSNPFSDVPDNHWAIQYILDMYNKGIILGSMQGNSRLFKPEEGISKLEAVTLIARIMGSNDNETAVNTAYDKYKAVLDEAKIPSWASKEVAYAMDRGVVTEGDVKTFIDSKGNQAKLLRHEMAIYIVRAMGLEDTAKSIKYPTLSFTDFFNIPEASRPYIKVAVDQGVFDKNGDAKGQFNPLNQLTRAEVAKIFSLSYDKINKTSSGTTTSDTSVMDVTIDSVIESSNVNYLSYKTSDGKTEILNIDPNAVITVDDKTASISDIKSGMSAKIKVKGSNVTQIEAKSLEKNVSGTVFSIFYGSDPILTLEDKDGNRVSYHLTGATIKKDGKTASVNDIEPKDVVEAVASGDKIISLDVTSGVRQYEGTLKEVKLDGTKLLLTMDTDDGTETFEISDDASIKRNKRSADWTDLKKGDDLEVTVEGDLVTVINATSTDRDISGSITGIFISSSPEITITNDEGDMTYALASDADIKIDGRTAVDGIYNLRLGYQAEASVESDEIVKLSVSSTKENSLIFGTIKRIETKSNLISISVYDETTKKTSDVVILVTDDTKIYDKDGDIIKLRDLDEGDSVTARVQDEGGILKAIFISIE</sequence>
<feature type="domain" description="SLH" evidence="3">
    <location>
        <begin position="104"/>
        <end position="171"/>
    </location>
</feature>
<dbReference type="Pfam" id="PF00395">
    <property type="entry name" value="SLH"/>
    <property type="match status" value="2"/>
</dbReference>
<dbReference type="PANTHER" id="PTHR43308:SF5">
    <property type="entry name" value="S-LAYER PROTEIN _ PEPTIDOGLYCAN ENDO-BETA-N-ACETYLGLUCOSAMINIDASE"/>
    <property type="match status" value="1"/>
</dbReference>
<dbReference type="EMBL" id="VTPS01000003">
    <property type="protein sequence ID" value="TZE82908.1"/>
    <property type="molecule type" value="Genomic_DNA"/>
</dbReference>
<organism evidence="4 5">
    <name type="scientific">Calorimonas adulescens</name>
    <dbReference type="NCBI Taxonomy" id="2606906"/>
    <lineage>
        <taxon>Bacteria</taxon>
        <taxon>Bacillati</taxon>
        <taxon>Bacillota</taxon>
        <taxon>Clostridia</taxon>
        <taxon>Thermoanaerobacterales</taxon>
        <taxon>Thermoanaerobacteraceae</taxon>
        <taxon>Calorimonas</taxon>
    </lineage>
</organism>
<evidence type="ECO:0000313" key="5">
    <source>
        <dbReference type="Proteomes" id="UP000322976"/>
    </source>
</evidence>
<dbReference type="Proteomes" id="UP000322976">
    <property type="component" value="Unassembled WGS sequence"/>
</dbReference>
<keyword evidence="5" id="KW-1185">Reference proteome</keyword>
<dbReference type="InterPro" id="IPR051465">
    <property type="entry name" value="Cell_Envelope_Struct_Comp"/>
</dbReference>
<feature type="signal peptide" evidence="2">
    <location>
        <begin position="1"/>
        <end position="25"/>
    </location>
</feature>
<feature type="domain" description="SLH" evidence="3">
    <location>
        <begin position="174"/>
        <end position="239"/>
    </location>
</feature>
<dbReference type="InterPro" id="IPR001119">
    <property type="entry name" value="SLH_dom"/>
</dbReference>
<feature type="chain" id="PRO_5022882773" evidence="2">
    <location>
        <begin position="26"/>
        <end position="623"/>
    </location>
</feature>
<dbReference type="PANTHER" id="PTHR43308">
    <property type="entry name" value="OUTER MEMBRANE PROTEIN ALPHA-RELATED"/>
    <property type="match status" value="1"/>
</dbReference>
<keyword evidence="2" id="KW-0732">Signal</keyword>
<protein>
    <submittedName>
        <fullName evidence="4">S-layer homology domain-containing protein</fullName>
    </submittedName>
</protein>
<evidence type="ECO:0000313" key="4">
    <source>
        <dbReference type="EMBL" id="TZE82908.1"/>
    </source>
</evidence>
<evidence type="ECO:0000256" key="2">
    <source>
        <dbReference type="SAM" id="SignalP"/>
    </source>
</evidence>
<gene>
    <name evidence="4" type="ORF">FWJ32_02840</name>
</gene>
<proteinExistence type="predicted"/>
<evidence type="ECO:0000256" key="1">
    <source>
        <dbReference type="ARBA" id="ARBA00022737"/>
    </source>
</evidence>
<dbReference type="PROSITE" id="PS51272">
    <property type="entry name" value="SLH"/>
    <property type="match status" value="3"/>
</dbReference>
<name>A0A5D8QHY5_9THEO</name>
<comment type="caution">
    <text evidence="4">The sequence shown here is derived from an EMBL/GenBank/DDBJ whole genome shotgun (WGS) entry which is preliminary data.</text>
</comment>